<evidence type="ECO:0000313" key="3">
    <source>
        <dbReference type="Proteomes" id="UP000729913"/>
    </source>
</evidence>
<reference evidence="2" key="1">
    <citation type="submission" date="2020-03" db="EMBL/GenBank/DDBJ databases">
        <authorList>
            <person name="Chebbi M.A."/>
            <person name="Drezen J.M."/>
        </authorList>
    </citation>
    <scope>NUCLEOTIDE SEQUENCE</scope>
    <source>
        <tissue evidence="2">Whole body</tissue>
    </source>
</reference>
<proteinExistence type="predicted"/>
<evidence type="ECO:0000256" key="1">
    <source>
        <dbReference type="SAM" id="MobiDB-lite"/>
    </source>
</evidence>
<gene>
    <name evidence="2" type="ORF">G9C98_008011</name>
</gene>
<organism evidence="2 3">
    <name type="scientific">Cotesia typhae</name>
    <dbReference type="NCBI Taxonomy" id="2053667"/>
    <lineage>
        <taxon>Eukaryota</taxon>
        <taxon>Metazoa</taxon>
        <taxon>Ecdysozoa</taxon>
        <taxon>Arthropoda</taxon>
        <taxon>Hexapoda</taxon>
        <taxon>Insecta</taxon>
        <taxon>Pterygota</taxon>
        <taxon>Neoptera</taxon>
        <taxon>Endopterygota</taxon>
        <taxon>Hymenoptera</taxon>
        <taxon>Apocrita</taxon>
        <taxon>Ichneumonoidea</taxon>
        <taxon>Braconidae</taxon>
        <taxon>Microgastrinae</taxon>
        <taxon>Cotesia</taxon>
    </lineage>
</organism>
<feature type="compositionally biased region" description="Polar residues" evidence="1">
    <location>
        <begin position="61"/>
        <end position="77"/>
    </location>
</feature>
<dbReference type="EMBL" id="JAAOIC020000067">
    <property type="protein sequence ID" value="KAG8034935.1"/>
    <property type="molecule type" value="Genomic_DNA"/>
</dbReference>
<reference evidence="2" key="2">
    <citation type="submission" date="2021-04" db="EMBL/GenBank/DDBJ databases">
        <title>Genome-wide patterns of bracovirus chromosomal integration into multiple host tissues during parasitism.</title>
        <authorList>
            <person name="Chebbi M.A.C."/>
        </authorList>
    </citation>
    <scope>NUCLEOTIDE SEQUENCE</scope>
    <source>
        <tissue evidence="2">Whole body</tissue>
    </source>
</reference>
<comment type="caution">
    <text evidence="2">The sequence shown here is derived from an EMBL/GenBank/DDBJ whole genome shotgun (WGS) entry which is preliminary data.</text>
</comment>
<feature type="region of interest" description="Disordered" evidence="1">
    <location>
        <begin position="58"/>
        <end position="77"/>
    </location>
</feature>
<protein>
    <submittedName>
        <fullName evidence="2">Uncharacterized protein</fullName>
    </submittedName>
</protein>
<dbReference type="OrthoDB" id="10017659at2759"/>
<dbReference type="AlphaFoldDB" id="A0A8J5UT69"/>
<name>A0A8J5UT69_9HYME</name>
<keyword evidence="3" id="KW-1185">Reference proteome</keyword>
<feature type="region of interest" description="Disordered" evidence="1">
    <location>
        <begin position="1"/>
        <end position="26"/>
    </location>
</feature>
<dbReference type="Proteomes" id="UP000729913">
    <property type="component" value="Unassembled WGS sequence"/>
</dbReference>
<accession>A0A8J5UT69</accession>
<evidence type="ECO:0000313" key="2">
    <source>
        <dbReference type="EMBL" id="KAG8034935.1"/>
    </source>
</evidence>
<sequence>MNLNSQPQIPSKALADNNKQNFNSVPEVRDFEKRNGVEDSKKFVENKSFDTCEVQEKKEIQSNGANPPSNCNYNYIH</sequence>